<proteinExistence type="predicted"/>
<reference evidence="1" key="1">
    <citation type="submission" date="2021-02" db="EMBL/GenBank/DDBJ databases">
        <authorList>
            <person name="Nowell W R."/>
        </authorList>
    </citation>
    <scope>NUCLEOTIDE SEQUENCE</scope>
</reference>
<evidence type="ECO:0000313" key="1">
    <source>
        <dbReference type="EMBL" id="CAF2111997.1"/>
    </source>
</evidence>
<sequence>MGDERLDSLLTCTLETFILDQLKNSILPLRTSTEENQNVAPHQDATQENHCDSRILSNFDKGQTVNIPNTICISIKPTKSYGIPGHGPTVGSL</sequence>
<dbReference type="Proteomes" id="UP000663856">
    <property type="component" value="Unassembled WGS sequence"/>
</dbReference>
<comment type="caution">
    <text evidence="1">The sequence shown here is derived from an EMBL/GenBank/DDBJ whole genome shotgun (WGS) entry which is preliminary data.</text>
</comment>
<gene>
    <name evidence="1" type="ORF">WKI299_LOCUS22439</name>
</gene>
<evidence type="ECO:0000313" key="2">
    <source>
        <dbReference type="Proteomes" id="UP000663856"/>
    </source>
</evidence>
<organism evidence="1 2">
    <name type="scientific">Rotaria magnacalcarata</name>
    <dbReference type="NCBI Taxonomy" id="392030"/>
    <lineage>
        <taxon>Eukaryota</taxon>
        <taxon>Metazoa</taxon>
        <taxon>Spiralia</taxon>
        <taxon>Gnathifera</taxon>
        <taxon>Rotifera</taxon>
        <taxon>Eurotatoria</taxon>
        <taxon>Bdelloidea</taxon>
        <taxon>Philodinida</taxon>
        <taxon>Philodinidae</taxon>
        <taxon>Rotaria</taxon>
    </lineage>
</organism>
<dbReference type="AlphaFoldDB" id="A0A816ULU9"/>
<dbReference type="EMBL" id="CAJNRF010009642">
    <property type="protein sequence ID" value="CAF2111997.1"/>
    <property type="molecule type" value="Genomic_DNA"/>
</dbReference>
<name>A0A816ULU9_9BILA</name>
<protein>
    <submittedName>
        <fullName evidence="1">Uncharacterized protein</fullName>
    </submittedName>
</protein>
<feature type="non-terminal residue" evidence="1">
    <location>
        <position position="1"/>
    </location>
</feature>
<accession>A0A816ULU9</accession>